<sequence>MHLRTHLALGKHYAFANLNLDDSYGFRATALVFIFHSRELFILWNQCFVNDTVERRYAYDYVGILGDLFSTCSHPLRGKGFETA</sequence>
<keyword evidence="2" id="KW-1185">Reference proteome</keyword>
<name>A0A345BY26_9BACI</name>
<dbReference type="Proteomes" id="UP000252100">
    <property type="component" value="Chromosome"/>
</dbReference>
<gene>
    <name evidence="1" type="ORF">DT065_07315</name>
</gene>
<dbReference type="AlphaFoldDB" id="A0A345BY26"/>
<organism evidence="1 2">
    <name type="scientific">Salicibibacter kimchii</name>
    <dbReference type="NCBI Taxonomy" id="2099786"/>
    <lineage>
        <taxon>Bacteria</taxon>
        <taxon>Bacillati</taxon>
        <taxon>Bacillota</taxon>
        <taxon>Bacilli</taxon>
        <taxon>Bacillales</taxon>
        <taxon>Bacillaceae</taxon>
        <taxon>Salicibibacter</taxon>
    </lineage>
</organism>
<protein>
    <submittedName>
        <fullName evidence="1">Uncharacterized protein</fullName>
    </submittedName>
</protein>
<reference evidence="1 2" key="1">
    <citation type="journal article" date="2018" name="J. Microbiol.">
        <title>Salicibibacter kimchii gen. nov., sp. nov., a moderately halophilic and alkalitolerant bacterium in the family Bacillaceae, isolated from kimchi.</title>
        <authorList>
            <person name="Jang J.Y."/>
            <person name="Oh Y.J."/>
            <person name="Lim S.K."/>
            <person name="Park H.K."/>
            <person name="Lee C."/>
            <person name="Kim J.Y."/>
            <person name="Lee M.A."/>
            <person name="Choi H.J."/>
        </authorList>
    </citation>
    <scope>NUCLEOTIDE SEQUENCE [LARGE SCALE GENOMIC DNA]</scope>
    <source>
        <strain evidence="1 2">NKC1-1</strain>
    </source>
</reference>
<dbReference type="KEGG" id="rue:DT065_07315"/>
<dbReference type="EMBL" id="CP031092">
    <property type="protein sequence ID" value="AXF55857.1"/>
    <property type="molecule type" value="Genomic_DNA"/>
</dbReference>
<evidence type="ECO:0000313" key="1">
    <source>
        <dbReference type="EMBL" id="AXF55857.1"/>
    </source>
</evidence>
<evidence type="ECO:0000313" key="2">
    <source>
        <dbReference type="Proteomes" id="UP000252100"/>
    </source>
</evidence>
<proteinExistence type="predicted"/>
<accession>A0A345BY26</accession>